<comment type="similarity">
    <text evidence="2 11">Belongs to the GDA1/CD39 NTPase family.</text>
</comment>
<reference evidence="13" key="2">
    <citation type="submission" date="2025-09" db="UniProtKB">
        <authorList>
            <consortium name="Ensembl"/>
        </authorList>
    </citation>
    <scope>IDENTIFICATION</scope>
</reference>
<evidence type="ECO:0000256" key="10">
    <source>
        <dbReference type="PIRSR" id="PIRSR600407-2"/>
    </source>
</evidence>
<dbReference type="GO" id="GO:0004382">
    <property type="term" value="F:GDP phosphatase activity"/>
    <property type="evidence" value="ECO:0007669"/>
    <property type="project" value="TreeGrafter"/>
</dbReference>
<keyword evidence="4 12" id="KW-0812">Transmembrane</keyword>
<dbReference type="GeneTree" id="ENSGT01150000286963"/>
<evidence type="ECO:0000313" key="13">
    <source>
        <dbReference type="Ensembl" id="ENSCLMP00005020690.1"/>
    </source>
</evidence>
<dbReference type="PROSITE" id="PS01238">
    <property type="entry name" value="GDA1_CD39_NTPASE"/>
    <property type="match status" value="1"/>
</dbReference>
<dbReference type="GO" id="GO:0005524">
    <property type="term" value="F:ATP binding"/>
    <property type="evidence" value="ECO:0007669"/>
    <property type="project" value="UniProtKB-KW"/>
</dbReference>
<keyword evidence="8" id="KW-0325">Glycoprotein</keyword>
<dbReference type="PANTHER" id="PTHR11782:SF37">
    <property type="entry name" value="ECTONUCLEOSIDE TRIPHOSPHATE DIPHOSPHOHYDROLASE 7"/>
    <property type="match status" value="1"/>
</dbReference>
<keyword evidence="5 11" id="KW-0378">Hydrolase</keyword>
<dbReference type="CDD" id="cd24045">
    <property type="entry name" value="ASKHA_NBD_NTPDase4-like"/>
    <property type="match status" value="1"/>
</dbReference>
<gene>
    <name evidence="13" type="primary">LOC117732627</name>
</gene>
<dbReference type="GO" id="GO:0045134">
    <property type="term" value="F:UDP phosphatase activity"/>
    <property type="evidence" value="ECO:0007669"/>
    <property type="project" value="TreeGrafter"/>
</dbReference>
<evidence type="ECO:0000313" key="14">
    <source>
        <dbReference type="Proteomes" id="UP000694565"/>
    </source>
</evidence>
<evidence type="ECO:0000256" key="12">
    <source>
        <dbReference type="SAM" id="Phobius"/>
    </source>
</evidence>
<keyword evidence="10" id="KW-0067">ATP-binding</keyword>
<dbReference type="Gene3D" id="3.30.420.150">
    <property type="entry name" value="Exopolyphosphatase. Domain 2"/>
    <property type="match status" value="1"/>
</dbReference>
<evidence type="ECO:0000256" key="1">
    <source>
        <dbReference type="ARBA" id="ARBA00004127"/>
    </source>
</evidence>
<feature type="transmembrane region" description="Helical" evidence="12">
    <location>
        <begin position="540"/>
        <end position="559"/>
    </location>
</feature>
<sequence length="575" mass="65137">LLRITFSCLPASWHCSVSLLSLGCAPRQRLLLLLLVTSAVLLLGTYQRQLWSTRPRRPGSRSMEVTDLSDPALNYGIVVDCGSSGSRVFVYYWPPHNGNPHTLLDIRQMRDRDRRPVVKKIKPGISTLANTPTQASDYLRPLLLFAAAHVPRIKHKETPLYILCTAGMRLLSESQQADILEDLVADVPLEFDFLFSSSHAEVISGKQEGVYAWIGINFVLGRFDHADEEDATVEVTTGSQNQPPMSRRRTVGIMDMGGASLQIAYEVPGEEAGKSVLAEFNLGCDVEHTQHVYRVYVTTFLGFGGNMARQRYEDQLLNGTLAKNRFLTAQTGLSEDQPFLDPCLPVSLSDTVVRDNHKVYLRGQGDWSRCRAAVRPFLGLHNGTMSPGGVYQAPINFSNSEFYGFSEFFYCTEDVLRLGGPYDSHKYSRAAMDFCLTKWSVLKQRLDNKLFSKQADISRLKFQCFKSSWMFEVLHSGFRFPADFLNLKTAQLVYDKEVQWTLGAILFKTRFLPLRDLQQETLRQSHPSWLRSSFLYNHHLLSLCILVVALAILLYILRLRRIHQREQRSVGGPDI</sequence>
<evidence type="ECO:0000256" key="8">
    <source>
        <dbReference type="ARBA" id="ARBA00023180"/>
    </source>
</evidence>
<dbReference type="Gene3D" id="3.30.420.40">
    <property type="match status" value="1"/>
</dbReference>
<reference evidence="13" key="1">
    <citation type="submission" date="2025-08" db="UniProtKB">
        <authorList>
            <consortium name="Ensembl"/>
        </authorList>
    </citation>
    <scope>IDENTIFICATION</scope>
</reference>
<evidence type="ECO:0000256" key="5">
    <source>
        <dbReference type="ARBA" id="ARBA00022801"/>
    </source>
</evidence>
<evidence type="ECO:0000256" key="2">
    <source>
        <dbReference type="ARBA" id="ARBA00009283"/>
    </source>
</evidence>
<feature type="active site" description="Proton acceptor" evidence="9">
    <location>
        <position position="208"/>
    </location>
</feature>
<evidence type="ECO:0000256" key="9">
    <source>
        <dbReference type="PIRSR" id="PIRSR600407-1"/>
    </source>
</evidence>
<dbReference type="Ensembl" id="ENSCLMT00005021744.1">
    <property type="protein sequence ID" value="ENSCLMP00005020690.1"/>
    <property type="gene ID" value="ENSCLMG00005009896.1"/>
</dbReference>
<evidence type="ECO:0000256" key="7">
    <source>
        <dbReference type="ARBA" id="ARBA00023136"/>
    </source>
</evidence>
<evidence type="ECO:0000256" key="11">
    <source>
        <dbReference type="RuleBase" id="RU003833"/>
    </source>
</evidence>
<dbReference type="InterPro" id="IPR000407">
    <property type="entry name" value="GDA1_CD39_NTPase"/>
</dbReference>
<dbReference type="GO" id="GO:0005794">
    <property type="term" value="C:Golgi apparatus"/>
    <property type="evidence" value="ECO:0007669"/>
    <property type="project" value="TreeGrafter"/>
</dbReference>
<keyword evidence="6 12" id="KW-1133">Transmembrane helix</keyword>
<dbReference type="GO" id="GO:0046036">
    <property type="term" value="P:CTP metabolic process"/>
    <property type="evidence" value="ECO:0007669"/>
    <property type="project" value="TreeGrafter"/>
</dbReference>
<dbReference type="Pfam" id="PF01150">
    <property type="entry name" value="GDA1_CD39"/>
    <property type="match status" value="1"/>
</dbReference>
<dbReference type="PANTHER" id="PTHR11782">
    <property type="entry name" value="ADENOSINE/GUANOSINE DIPHOSPHATASE"/>
    <property type="match status" value="1"/>
</dbReference>
<comment type="subcellular location">
    <subcellularLocation>
        <location evidence="1">Endomembrane system</location>
        <topology evidence="1">Multi-pass membrane protein</topology>
    </subcellularLocation>
</comment>
<proteinExistence type="inferred from homology"/>
<organism evidence="13 14">
    <name type="scientific">Cyclopterus lumpus</name>
    <name type="common">Lumpsucker</name>
    <dbReference type="NCBI Taxonomy" id="8103"/>
    <lineage>
        <taxon>Eukaryota</taxon>
        <taxon>Metazoa</taxon>
        <taxon>Chordata</taxon>
        <taxon>Craniata</taxon>
        <taxon>Vertebrata</taxon>
        <taxon>Euteleostomi</taxon>
        <taxon>Actinopterygii</taxon>
        <taxon>Neopterygii</taxon>
        <taxon>Teleostei</taxon>
        <taxon>Neoteleostei</taxon>
        <taxon>Acanthomorphata</taxon>
        <taxon>Eupercaria</taxon>
        <taxon>Perciformes</taxon>
        <taxon>Cottioidei</taxon>
        <taxon>Cottales</taxon>
        <taxon>Cyclopteridae</taxon>
        <taxon>Cyclopterus</taxon>
    </lineage>
</organism>
<dbReference type="GO" id="GO:0017111">
    <property type="term" value="F:ribonucleoside triphosphate phosphatase activity"/>
    <property type="evidence" value="ECO:0007669"/>
    <property type="project" value="UniProtKB-EC"/>
</dbReference>
<dbReference type="AlphaFoldDB" id="A0A8C2XMP4"/>
<accession>A0A8C2XMP4</accession>
<dbReference type="Proteomes" id="UP000694565">
    <property type="component" value="Unplaced"/>
</dbReference>
<name>A0A8C2XMP4_CYCLU</name>
<dbReference type="EC" id="3.6.1.15" evidence="3"/>
<evidence type="ECO:0000256" key="3">
    <source>
        <dbReference type="ARBA" id="ARBA00012445"/>
    </source>
</evidence>
<keyword evidence="7 12" id="KW-0472">Membrane</keyword>
<dbReference type="GO" id="GO:0016020">
    <property type="term" value="C:membrane"/>
    <property type="evidence" value="ECO:0007669"/>
    <property type="project" value="TreeGrafter"/>
</dbReference>
<dbReference type="FunFam" id="3.30.420.40:FF:000057">
    <property type="entry name" value="Ectonucleoside triphosphate diphosphohydrolase 4"/>
    <property type="match status" value="1"/>
</dbReference>
<evidence type="ECO:0000256" key="6">
    <source>
        <dbReference type="ARBA" id="ARBA00022989"/>
    </source>
</evidence>
<keyword evidence="14" id="KW-1185">Reference proteome</keyword>
<feature type="binding site" evidence="10">
    <location>
        <begin position="258"/>
        <end position="262"/>
    </location>
    <ligand>
        <name>ATP</name>
        <dbReference type="ChEBI" id="CHEBI:30616"/>
    </ligand>
</feature>
<evidence type="ECO:0000256" key="4">
    <source>
        <dbReference type="ARBA" id="ARBA00022692"/>
    </source>
</evidence>
<dbReference type="GO" id="GO:0006256">
    <property type="term" value="P:UDP catabolic process"/>
    <property type="evidence" value="ECO:0007669"/>
    <property type="project" value="TreeGrafter"/>
</dbReference>
<dbReference type="FunFam" id="3.30.420.150:FF:000003">
    <property type="entry name" value="ectonucleoside triphosphate diphosphohydrolase 7"/>
    <property type="match status" value="1"/>
</dbReference>
<keyword evidence="10" id="KW-0547">Nucleotide-binding</keyword>
<protein>
    <recommendedName>
        <fullName evidence="3">nucleoside-triphosphate phosphatase</fullName>
        <ecNumber evidence="3">3.6.1.15</ecNumber>
    </recommendedName>
</protein>